<dbReference type="Pfam" id="PF01852">
    <property type="entry name" value="START"/>
    <property type="match status" value="1"/>
</dbReference>
<dbReference type="CDD" id="cd08869">
    <property type="entry name" value="START_RhoGAP"/>
    <property type="match status" value="1"/>
</dbReference>
<dbReference type="InterPro" id="IPR023393">
    <property type="entry name" value="START-like_dom_sf"/>
</dbReference>
<dbReference type="Ensembl" id="ENSOMET00000002998.1">
    <property type="protein sequence ID" value="ENSOMEP00000008109.1"/>
    <property type="gene ID" value="ENSOMEG00000009365.1"/>
</dbReference>
<evidence type="ECO:0000256" key="14">
    <source>
        <dbReference type="SAM" id="MobiDB-lite"/>
    </source>
</evidence>
<evidence type="ECO:0000313" key="18">
    <source>
        <dbReference type="Proteomes" id="UP000261560"/>
    </source>
</evidence>
<dbReference type="InterPro" id="IPR001660">
    <property type="entry name" value="SAM"/>
</dbReference>
<dbReference type="GO" id="GO:0008289">
    <property type="term" value="F:lipid binding"/>
    <property type="evidence" value="ECO:0007669"/>
    <property type="project" value="InterPro"/>
</dbReference>
<dbReference type="Gene3D" id="3.30.530.20">
    <property type="match status" value="1"/>
</dbReference>
<dbReference type="GO" id="GO:0005925">
    <property type="term" value="C:focal adhesion"/>
    <property type="evidence" value="ECO:0007669"/>
    <property type="project" value="UniProtKB-SubCell"/>
</dbReference>
<evidence type="ECO:0000256" key="8">
    <source>
        <dbReference type="ARBA" id="ARBA00022949"/>
    </source>
</evidence>
<evidence type="ECO:0000256" key="6">
    <source>
        <dbReference type="ARBA" id="ARBA00022490"/>
    </source>
</evidence>
<dbReference type="GeneTree" id="ENSGT00950000183061"/>
<feature type="compositionally biased region" description="Polar residues" evidence="14">
    <location>
        <begin position="330"/>
        <end position="347"/>
    </location>
</feature>
<organism evidence="17 18">
    <name type="scientific">Oryzias melastigma</name>
    <name type="common">Marine medaka</name>
    <dbReference type="NCBI Taxonomy" id="30732"/>
    <lineage>
        <taxon>Eukaryota</taxon>
        <taxon>Metazoa</taxon>
        <taxon>Chordata</taxon>
        <taxon>Craniata</taxon>
        <taxon>Vertebrata</taxon>
        <taxon>Euteleostomi</taxon>
        <taxon>Actinopterygii</taxon>
        <taxon>Neopterygii</taxon>
        <taxon>Teleostei</taxon>
        <taxon>Neoteleostei</taxon>
        <taxon>Acanthomorphata</taxon>
        <taxon>Ovalentaria</taxon>
        <taxon>Atherinomorphae</taxon>
        <taxon>Beloniformes</taxon>
        <taxon>Adrianichthyidae</taxon>
        <taxon>Oryziinae</taxon>
        <taxon>Oryzias</taxon>
    </lineage>
</organism>
<dbReference type="SUPFAM" id="SSF48350">
    <property type="entry name" value="GTPase activation domain, GAP"/>
    <property type="match status" value="1"/>
</dbReference>
<feature type="region of interest" description="Disordered" evidence="14">
    <location>
        <begin position="526"/>
        <end position="599"/>
    </location>
</feature>
<dbReference type="InterPro" id="IPR000198">
    <property type="entry name" value="RhoGAP_dom"/>
</dbReference>
<dbReference type="PANTHER" id="PTHR12659:SF2">
    <property type="entry name" value="RHO GTPASE-ACTIVATING PROTEIN 7"/>
    <property type="match status" value="1"/>
</dbReference>
<feature type="compositionally biased region" description="Low complexity" evidence="14">
    <location>
        <begin position="532"/>
        <end position="544"/>
    </location>
</feature>
<feature type="compositionally biased region" description="Low complexity" evidence="14">
    <location>
        <begin position="450"/>
        <end position="464"/>
    </location>
</feature>
<dbReference type="Gene3D" id="1.10.555.10">
    <property type="entry name" value="Rho GTPase activation protein"/>
    <property type="match status" value="1"/>
</dbReference>
<dbReference type="Proteomes" id="UP000261560">
    <property type="component" value="Unplaced"/>
</dbReference>
<accession>A0A3B3BS24</accession>
<feature type="domain" description="Rho-GAP" evidence="15">
    <location>
        <begin position="670"/>
        <end position="880"/>
    </location>
</feature>
<dbReference type="GO" id="GO:0007165">
    <property type="term" value="P:signal transduction"/>
    <property type="evidence" value="ECO:0007669"/>
    <property type="project" value="InterPro"/>
</dbReference>
<dbReference type="PROSITE" id="PS50238">
    <property type="entry name" value="RHOGAP"/>
    <property type="match status" value="1"/>
</dbReference>
<feature type="compositionally biased region" description="Polar residues" evidence="14">
    <location>
        <begin position="155"/>
        <end position="166"/>
    </location>
</feature>
<sequence>MPFQVHWEKIEIVCQKVPLFLIEAKEACTWLRAAGFPQYAQLYEDALFPIDISSVTRDHDFLDRDAIEALCRRLNTLNKCALMSLDLSPQRKRSEDSDEDEPCAISGRWTFQRDSKRWSRMEDLEVFSELPADATQPSFPKDQVSQKGKLGLREGNSSESVLTDLSEQPEVGSIHSSGSGGRGEEKGHAAALLNEAIPDGAIRANSVASMCSSSGTGGSGGANEDSLSDGLPPSPLESLRQFTFDVSTGMVGGSLDRGGDSGKSTRSRAKSFLKRMESLRLRSSATSKRKKKASPTGGKIEISGPVIKEGLDDDKLRKLNCVDISSINLNNQRNPTQTMTLNRNRSVSYSTQTSNGSTGSTGSSQSEASSGSAVSTPSPVTRARSHSTAAGFSKRGGMYLEGFDPFNKIRPEEDEEDDDEDEGGMIFFYLPEGHKPGTFPKALHDGSSRNNNGNENGNPVVLRGRQSRRQRHGSLGSVDNRLSFYDNVPYTEREEEDGDEHKLEEVLQRVSGLQRFVNAWSEAVEDGDSDSALDSASPCPSSPLQNRLEETENGSDQDSTGNPLGEAEEGMRERRDSGVGASLTRTSRPQKLRWPSFQNSHRPSLASAQLQISCQSVLQMNLLQKLSLLQLTALLEKHTPTNKHGFSWAVPKFMKRIKVRDYKDRNVFGVPLQFIVQRTGQPLPQGIQQAMRYLRNNCLDQVGLFRKSGVKSRIQALRQMNEASGADGCGVNYEGQSAYDVADMLKQYFRDLPEPLFTSKLSETFLQIYQYMPKELRLQATRAAVLLLPDENREALRTLMCLLSDVTASVAENQMTPTNLAVCLAPSLFHLNTLRRKESSSPRVMNRKQTLGKPDQRDLNENLAATHGLTHMIQECRKLFRIPEEMNRCRNSYVEQALLPKRLEELGGEAKRGSVLQESLDTLLKEAKDKFRGYDSCSTPEHVELAYRKVNDGFPLRQWKVTVEIHASPEDILTRVLREQGQWDEDLLESRVVETLDQRTEVYQYVRNAMAPHPTRDHVVLRTWVTDLPKGACALVSSSVDHGGAPVVGVRANVLTSRYFIEPCGTNKSRLTHISRIDCRGRFPEWYNKLYGHLCAAEVARIRESFSVPMDK</sequence>
<comment type="subcellular location">
    <subcellularLocation>
        <location evidence="2">Cell junction</location>
        <location evidence="2">Focal adhesion</location>
    </subcellularLocation>
    <subcellularLocation>
        <location evidence="3">Cytoplasm</location>
    </subcellularLocation>
    <subcellularLocation>
        <location evidence="1">Membrane</location>
        <topology evidence="1">Peripheral membrane protein</topology>
    </subcellularLocation>
</comment>
<evidence type="ECO:0000259" key="15">
    <source>
        <dbReference type="PROSITE" id="PS50238"/>
    </source>
</evidence>
<evidence type="ECO:0000256" key="1">
    <source>
        <dbReference type="ARBA" id="ARBA00004170"/>
    </source>
</evidence>
<evidence type="ECO:0000256" key="7">
    <source>
        <dbReference type="ARBA" id="ARBA00022553"/>
    </source>
</evidence>
<feature type="compositionally biased region" description="Low complexity" evidence="14">
    <location>
        <begin position="348"/>
        <end position="381"/>
    </location>
</feature>
<dbReference type="GO" id="GO:0035023">
    <property type="term" value="P:regulation of Rho protein signal transduction"/>
    <property type="evidence" value="ECO:0007669"/>
    <property type="project" value="TreeGrafter"/>
</dbReference>
<dbReference type="SUPFAM" id="SSF47769">
    <property type="entry name" value="SAM/Pointed domain"/>
    <property type="match status" value="1"/>
</dbReference>
<keyword evidence="7" id="KW-0597">Phosphoprotein</keyword>
<dbReference type="AlphaFoldDB" id="A0A3B3BS24"/>
<keyword evidence="18" id="KW-1185">Reference proteome</keyword>
<dbReference type="SMART" id="SM00234">
    <property type="entry name" value="START"/>
    <property type="match status" value="1"/>
</dbReference>
<dbReference type="PANTHER" id="PTHR12659">
    <property type="entry name" value="RHO-TYPE GTPASE ACTIVATING PROTEIN"/>
    <property type="match status" value="1"/>
</dbReference>
<feature type="region of interest" description="Disordered" evidence="14">
    <location>
        <begin position="437"/>
        <end position="481"/>
    </location>
</feature>
<feature type="region of interest" description="Disordered" evidence="14">
    <location>
        <begin position="330"/>
        <end position="397"/>
    </location>
</feature>
<feature type="region of interest" description="Disordered" evidence="14">
    <location>
        <begin position="209"/>
        <end position="237"/>
    </location>
</feature>
<evidence type="ECO:0000256" key="13">
    <source>
        <dbReference type="ARBA" id="ARBA00046839"/>
    </source>
</evidence>
<dbReference type="PROSITE" id="PS50848">
    <property type="entry name" value="START"/>
    <property type="match status" value="1"/>
</dbReference>
<dbReference type="Pfam" id="PF07647">
    <property type="entry name" value="SAM_2"/>
    <property type="match status" value="1"/>
</dbReference>
<dbReference type="GO" id="GO:0045121">
    <property type="term" value="C:membrane raft"/>
    <property type="evidence" value="ECO:0007669"/>
    <property type="project" value="TreeGrafter"/>
</dbReference>
<evidence type="ECO:0000256" key="10">
    <source>
        <dbReference type="ARBA" id="ARBA00030542"/>
    </source>
</evidence>
<dbReference type="InterPro" id="IPR013761">
    <property type="entry name" value="SAM/pointed_sf"/>
</dbReference>
<keyword evidence="5" id="KW-0343">GTPase activation</keyword>
<evidence type="ECO:0000313" key="17">
    <source>
        <dbReference type="Ensembl" id="ENSOMEP00000008109.1"/>
    </source>
</evidence>
<feature type="domain" description="START" evidence="16">
    <location>
        <begin position="918"/>
        <end position="1087"/>
    </location>
</feature>
<dbReference type="FunFam" id="1.10.555.10:FF:000007">
    <property type="entry name" value="rho GTPase-activating protein 7 isoform X2"/>
    <property type="match status" value="1"/>
</dbReference>
<reference evidence="17" key="2">
    <citation type="submission" date="2025-09" db="UniProtKB">
        <authorList>
            <consortium name="Ensembl"/>
        </authorList>
    </citation>
    <scope>IDENTIFICATION</scope>
</reference>
<feature type="compositionally biased region" description="Polar residues" evidence="14">
    <location>
        <begin position="135"/>
        <end position="146"/>
    </location>
</feature>
<evidence type="ECO:0000256" key="4">
    <source>
        <dbReference type="ARBA" id="ARBA00014465"/>
    </source>
</evidence>
<reference evidence="17" key="1">
    <citation type="submission" date="2025-08" db="UniProtKB">
        <authorList>
            <consortium name="Ensembl"/>
        </authorList>
    </citation>
    <scope>IDENTIFICATION</scope>
</reference>
<feature type="region of interest" description="Disordered" evidence="14">
    <location>
        <begin position="129"/>
        <end position="187"/>
    </location>
</feature>
<dbReference type="CDD" id="cd09538">
    <property type="entry name" value="SAM_DLC1_2-like"/>
    <property type="match status" value="1"/>
</dbReference>
<keyword evidence="8" id="KW-0965">Cell junction</keyword>
<dbReference type="GO" id="GO:0005737">
    <property type="term" value="C:cytoplasm"/>
    <property type="evidence" value="ECO:0007669"/>
    <property type="project" value="UniProtKB-SubCell"/>
</dbReference>
<dbReference type="CDD" id="cd04375">
    <property type="entry name" value="RhoGAP_DLC1"/>
    <property type="match status" value="1"/>
</dbReference>
<comment type="subunit">
    <text evidence="13">Interacts with EF1A1, facilitates EF1A1 distribution to the membrane periphery and ruffles upon growth factor stimulation and suppresses cell migration. Interacts with tensin TNS1 (via N-terminus); the interaction is decreased by phosphorylation of TNS1. Interacts with TNS3 and PTEN; in resting cells, interacts with TNS3 (via C2 tensin-type domain) but, following growth factor stimulation, TNS3 and PTEN are phosphorylated which leads to weakened interaction with TNS3 and enhanced interaction with PTEN. Interacts (via C-terminus) with tensin TNS4 (via SH2 domain); the interaction is independent of tyrosine phosphorylation of DLC1.</text>
</comment>
<proteinExistence type="predicted"/>
<dbReference type="InterPro" id="IPR008936">
    <property type="entry name" value="Rho_GTPase_activation_prot"/>
</dbReference>
<dbReference type="SMART" id="SM00324">
    <property type="entry name" value="RhoGAP"/>
    <property type="match status" value="1"/>
</dbReference>
<keyword evidence="9" id="KW-0472">Membrane</keyword>
<evidence type="ECO:0000256" key="12">
    <source>
        <dbReference type="ARBA" id="ARBA00032733"/>
    </source>
</evidence>
<feature type="region of interest" description="Disordered" evidence="14">
    <location>
        <begin position="250"/>
        <end position="304"/>
    </location>
</feature>
<keyword evidence="6" id="KW-0963">Cytoplasm</keyword>
<evidence type="ECO:0000256" key="9">
    <source>
        <dbReference type="ARBA" id="ARBA00023136"/>
    </source>
</evidence>
<evidence type="ECO:0000256" key="3">
    <source>
        <dbReference type="ARBA" id="ARBA00004496"/>
    </source>
</evidence>
<dbReference type="FunFam" id="3.30.530.20:FF:000009">
    <property type="entry name" value="StAR related lipid transfer domain containing 13"/>
    <property type="match status" value="1"/>
</dbReference>
<dbReference type="Pfam" id="PF00620">
    <property type="entry name" value="RhoGAP"/>
    <property type="match status" value="1"/>
</dbReference>
<dbReference type="SUPFAM" id="SSF55961">
    <property type="entry name" value="Bet v1-like"/>
    <property type="match status" value="1"/>
</dbReference>
<evidence type="ECO:0000259" key="16">
    <source>
        <dbReference type="PROSITE" id="PS50848"/>
    </source>
</evidence>
<evidence type="ECO:0000256" key="5">
    <source>
        <dbReference type="ARBA" id="ARBA00022468"/>
    </source>
</evidence>
<evidence type="ECO:0000256" key="11">
    <source>
        <dbReference type="ARBA" id="ARBA00030675"/>
    </source>
</evidence>
<name>A0A3B3BS24_ORYME</name>
<protein>
    <recommendedName>
        <fullName evidence="4">Rho GTPase-activating protein 7</fullName>
    </recommendedName>
    <alternativeName>
        <fullName evidence="11">Rho-type GTPase-activating protein 7</fullName>
    </alternativeName>
    <alternativeName>
        <fullName evidence="12">START domain-containing protein 12</fullName>
    </alternativeName>
    <alternativeName>
        <fullName evidence="10">StAR-related lipid transfer protein 12</fullName>
    </alternativeName>
</protein>
<dbReference type="GO" id="GO:0030036">
    <property type="term" value="P:actin cytoskeleton organization"/>
    <property type="evidence" value="ECO:0007669"/>
    <property type="project" value="TreeGrafter"/>
</dbReference>
<dbReference type="GO" id="GO:0005096">
    <property type="term" value="F:GTPase activator activity"/>
    <property type="evidence" value="ECO:0007669"/>
    <property type="project" value="UniProtKB-KW"/>
</dbReference>
<evidence type="ECO:0000256" key="2">
    <source>
        <dbReference type="ARBA" id="ARBA00004246"/>
    </source>
</evidence>
<dbReference type="InterPro" id="IPR002913">
    <property type="entry name" value="START_lipid-bd_dom"/>
</dbReference>
<dbReference type="Gene3D" id="1.10.287.2070">
    <property type="match status" value="1"/>
</dbReference>